<evidence type="ECO:0000313" key="1">
    <source>
        <dbReference type="EMBL" id="PXW47873.1"/>
    </source>
</evidence>
<dbReference type="AlphaFoldDB" id="A0A318G812"/>
<name>A0A318G812_KLEOX</name>
<comment type="caution">
    <text evidence="1">The sequence shown here is derived from an EMBL/GenBank/DDBJ whole genome shotgun (WGS) entry which is preliminary data.</text>
</comment>
<organism evidence="1 2">
    <name type="scientific">Klebsiella oxytoca</name>
    <dbReference type="NCBI Taxonomy" id="571"/>
    <lineage>
        <taxon>Bacteria</taxon>
        <taxon>Pseudomonadati</taxon>
        <taxon>Pseudomonadota</taxon>
        <taxon>Gammaproteobacteria</taxon>
        <taxon>Enterobacterales</taxon>
        <taxon>Enterobacteriaceae</taxon>
        <taxon>Klebsiella/Raoultella group</taxon>
        <taxon>Klebsiella</taxon>
    </lineage>
</organism>
<accession>A0A318G812</accession>
<dbReference type="EMBL" id="QJJG01000003">
    <property type="protein sequence ID" value="PXW47873.1"/>
    <property type="molecule type" value="Genomic_DNA"/>
</dbReference>
<reference evidence="1 2" key="1">
    <citation type="submission" date="2018-05" db="EMBL/GenBank/DDBJ databases">
        <title>Freshwater and sediment microbial communities from various areas in North America, analyzing microbe dynamics in response to fracking.</title>
        <authorList>
            <person name="Lamendella R."/>
        </authorList>
    </citation>
    <scope>NUCLEOTIDE SEQUENCE [LARGE SCALE GENOMIC DNA]</scope>
    <source>
        <strain evidence="1 2">67</strain>
    </source>
</reference>
<protein>
    <submittedName>
        <fullName evidence="1">Uncharacterized protein</fullName>
    </submittedName>
</protein>
<dbReference type="Proteomes" id="UP000247485">
    <property type="component" value="Unassembled WGS sequence"/>
</dbReference>
<gene>
    <name evidence="1" type="ORF">DET57_103308</name>
</gene>
<proteinExistence type="predicted"/>
<sequence>MLFRRPEGKVVSHLGVSISRIGLFWRVFHRIMVFYPLLYVCFRKGLPKIIDGGLSLI</sequence>
<evidence type="ECO:0000313" key="2">
    <source>
        <dbReference type="Proteomes" id="UP000247485"/>
    </source>
</evidence>